<evidence type="ECO:0000313" key="1">
    <source>
        <dbReference type="EMBL" id="GIX78632.1"/>
    </source>
</evidence>
<reference evidence="1 2" key="1">
    <citation type="submission" date="2021-06" db="EMBL/GenBank/DDBJ databases">
        <title>Caerostris extrusa draft genome.</title>
        <authorList>
            <person name="Kono N."/>
            <person name="Arakawa K."/>
        </authorList>
    </citation>
    <scope>NUCLEOTIDE SEQUENCE [LARGE SCALE GENOMIC DNA]</scope>
</reference>
<gene>
    <name evidence="1" type="ORF">CEXT_323241</name>
</gene>
<sequence length="101" mass="11526">MPRFAFFPRRHRHSHSCFRHCFASLDFESRQSPRMFHRHVICGQTFHNKTNSGRCRRGGGAKSGLVWQLKRHSAAAVSSAKLHGMSARHYTSTRVTFTGVA</sequence>
<dbReference type="Proteomes" id="UP001054945">
    <property type="component" value="Unassembled WGS sequence"/>
</dbReference>
<organism evidence="1 2">
    <name type="scientific">Caerostris extrusa</name>
    <name type="common">Bark spider</name>
    <name type="synonym">Caerostris bankana</name>
    <dbReference type="NCBI Taxonomy" id="172846"/>
    <lineage>
        <taxon>Eukaryota</taxon>
        <taxon>Metazoa</taxon>
        <taxon>Ecdysozoa</taxon>
        <taxon>Arthropoda</taxon>
        <taxon>Chelicerata</taxon>
        <taxon>Arachnida</taxon>
        <taxon>Araneae</taxon>
        <taxon>Araneomorphae</taxon>
        <taxon>Entelegynae</taxon>
        <taxon>Araneoidea</taxon>
        <taxon>Araneidae</taxon>
        <taxon>Caerostris</taxon>
    </lineage>
</organism>
<name>A0AAV4N1M2_CAEEX</name>
<dbReference type="AlphaFoldDB" id="A0AAV4N1M2"/>
<dbReference type="EMBL" id="BPLR01020429">
    <property type="protein sequence ID" value="GIX78632.1"/>
    <property type="molecule type" value="Genomic_DNA"/>
</dbReference>
<proteinExistence type="predicted"/>
<protein>
    <submittedName>
        <fullName evidence="1">Uncharacterized protein</fullName>
    </submittedName>
</protein>
<keyword evidence="2" id="KW-1185">Reference proteome</keyword>
<comment type="caution">
    <text evidence="1">The sequence shown here is derived from an EMBL/GenBank/DDBJ whole genome shotgun (WGS) entry which is preliminary data.</text>
</comment>
<accession>A0AAV4N1M2</accession>
<evidence type="ECO:0000313" key="2">
    <source>
        <dbReference type="Proteomes" id="UP001054945"/>
    </source>
</evidence>